<evidence type="ECO:0000313" key="2">
    <source>
        <dbReference type="Proteomes" id="UP000053095"/>
    </source>
</evidence>
<dbReference type="Proteomes" id="UP000053095">
    <property type="component" value="Unassembled WGS sequence"/>
</dbReference>
<sequence>MASVVVDENHHVKAINPPEGWTTAPERLRKSIWSDELDSYTEEIKLYTVVIQCGNKIFRWDEYFGDLHEVIELKSLEEIAEAMQMKKPMKAKQCHAIV</sequence>
<dbReference type="AlphaFoldDB" id="A0A510NWB4"/>
<keyword evidence="2" id="KW-1185">Reference proteome</keyword>
<dbReference type="EMBL" id="DF933814">
    <property type="protein sequence ID" value="GAM36515.1"/>
    <property type="molecule type" value="Genomic_DNA"/>
</dbReference>
<accession>A0A510NWB4</accession>
<name>A0A510NWB4_TALPI</name>
<proteinExistence type="predicted"/>
<reference evidence="2" key="1">
    <citation type="journal article" date="2015" name="Genome Announc.">
        <title>Draft genome sequence of Talaromyces cellulolyticus strain Y-94, a source of lignocellulosic biomass-degrading enzymes.</title>
        <authorList>
            <person name="Fujii T."/>
            <person name="Koike H."/>
            <person name="Sawayama S."/>
            <person name="Yano S."/>
            <person name="Inoue H."/>
        </authorList>
    </citation>
    <scope>NUCLEOTIDE SEQUENCE [LARGE SCALE GENOMIC DNA]</scope>
    <source>
        <strain evidence="2">Y-94</strain>
    </source>
</reference>
<evidence type="ECO:0000313" key="1">
    <source>
        <dbReference type="EMBL" id="GAM36515.1"/>
    </source>
</evidence>
<protein>
    <submittedName>
        <fullName evidence="1">Uncharacterized protein</fullName>
    </submittedName>
</protein>
<gene>
    <name evidence="1" type="ORF">TCE0_018r05668</name>
</gene>
<organism evidence="1 2">
    <name type="scientific">Talaromyces pinophilus</name>
    <name type="common">Penicillium pinophilum</name>
    <dbReference type="NCBI Taxonomy" id="128442"/>
    <lineage>
        <taxon>Eukaryota</taxon>
        <taxon>Fungi</taxon>
        <taxon>Dikarya</taxon>
        <taxon>Ascomycota</taxon>
        <taxon>Pezizomycotina</taxon>
        <taxon>Eurotiomycetes</taxon>
        <taxon>Eurotiomycetidae</taxon>
        <taxon>Eurotiales</taxon>
        <taxon>Trichocomaceae</taxon>
        <taxon>Talaromyces</taxon>
        <taxon>Talaromyces sect. Talaromyces</taxon>
    </lineage>
</organism>